<gene>
    <name evidence="1" type="ORF">Toil_gp09</name>
</gene>
<organism evidence="1 2">
    <name type="scientific">Rhodococcus phage Toil</name>
    <dbReference type="NCBI Taxonomy" id="1975614"/>
    <lineage>
        <taxon>Viruses</taxon>
        <taxon>Varidnaviria</taxon>
        <taxon>Bamfordvirae</taxon>
        <taxon>Preplasmiviricota</taxon>
        <taxon>Prepoliviricotina</taxon>
        <taxon>Tectiliviricetes</taxon>
        <taxon>Kalamavirales</taxon>
        <taxon>Tectiviridae</taxon>
        <taxon>Epsilontectivirus</taxon>
        <taxon>Epsilontectivirus toil</taxon>
    </lineage>
</organism>
<name>A0A1W6DY58_9VIRU</name>
<proteinExistence type="predicted"/>
<evidence type="ECO:0000313" key="2">
    <source>
        <dbReference type="Proteomes" id="UP000225832"/>
    </source>
</evidence>
<reference evidence="1 2" key="1">
    <citation type="submission" date="2017-03" db="EMBL/GenBank/DDBJ databases">
        <title>Complete genome of Rhodococcus opacus Tectivirus Toil.</title>
        <authorList>
            <person name="Gill J.J."/>
            <person name="Wang B."/>
            <person name="Young R."/>
            <person name="Chu K.-H."/>
        </authorList>
    </citation>
    <scope>NUCLEOTIDE SEQUENCE [LARGE SCALE GENOMIC DNA]</scope>
</reference>
<accession>A0A1W6DY58</accession>
<sequence>MSALPGAELQGFYQVTEGFMASKAVDTQVSDEAKAVVLQSFSIADLAQIQSFDDAFALAQDRFVTIISSEELGDGFTLTDKSELIGTEMLILAWRLQDKEDQTKKFGQPWVIVRAVTRDNRKVVFTDGSTGVRDQLIGIQSLSDRTGGIHALNGLRVSTYDYTDNQGVTKEANTFYIA</sequence>
<keyword evidence="2" id="KW-1185">Reference proteome</keyword>
<evidence type="ECO:0000313" key="1">
    <source>
        <dbReference type="EMBL" id="ARK07692.1"/>
    </source>
</evidence>
<dbReference type="EMBL" id="KY817360">
    <property type="protein sequence ID" value="ARK07692.1"/>
    <property type="molecule type" value="Genomic_DNA"/>
</dbReference>
<dbReference type="Proteomes" id="UP000225832">
    <property type="component" value="Segment"/>
</dbReference>
<protein>
    <submittedName>
        <fullName evidence="1">Uncharacterized protein</fullName>
    </submittedName>
</protein>